<evidence type="ECO:0000313" key="3">
    <source>
        <dbReference type="Proteomes" id="UP001314229"/>
    </source>
</evidence>
<keyword evidence="3" id="KW-1185">Reference proteome</keyword>
<proteinExistence type="predicted"/>
<dbReference type="Proteomes" id="UP001314229">
    <property type="component" value="Unassembled WGS sequence"/>
</dbReference>
<name>A0AAV1PUA5_SCOSC</name>
<organism evidence="2 3">
    <name type="scientific">Scomber scombrus</name>
    <name type="common">Atlantic mackerel</name>
    <name type="synonym">Scomber vernalis</name>
    <dbReference type="NCBI Taxonomy" id="13677"/>
    <lineage>
        <taxon>Eukaryota</taxon>
        <taxon>Metazoa</taxon>
        <taxon>Chordata</taxon>
        <taxon>Craniata</taxon>
        <taxon>Vertebrata</taxon>
        <taxon>Euteleostomi</taxon>
        <taxon>Actinopterygii</taxon>
        <taxon>Neopterygii</taxon>
        <taxon>Teleostei</taxon>
        <taxon>Neoteleostei</taxon>
        <taxon>Acanthomorphata</taxon>
        <taxon>Pelagiaria</taxon>
        <taxon>Scombriformes</taxon>
        <taxon>Scombridae</taxon>
        <taxon>Scomber</taxon>
    </lineage>
</organism>
<dbReference type="AlphaFoldDB" id="A0AAV1PUA5"/>
<accession>A0AAV1PUA5</accession>
<protein>
    <submittedName>
        <fullName evidence="2">Uncharacterized protein</fullName>
    </submittedName>
</protein>
<comment type="caution">
    <text evidence="2">The sequence shown here is derived from an EMBL/GenBank/DDBJ whole genome shotgun (WGS) entry which is preliminary data.</text>
</comment>
<sequence length="58" mass="6882">MCPQTDLRAKIEELKAKLNEQLKKQSQSASDDRFAKESKENKKQKMRQTVRYSHSEKK</sequence>
<feature type="compositionally biased region" description="Basic and acidic residues" evidence="1">
    <location>
        <begin position="30"/>
        <end position="43"/>
    </location>
</feature>
<evidence type="ECO:0000313" key="2">
    <source>
        <dbReference type="EMBL" id="CAK6975251.1"/>
    </source>
</evidence>
<gene>
    <name evidence="2" type="ORF">FSCOSCO3_A021530</name>
</gene>
<evidence type="ECO:0000256" key="1">
    <source>
        <dbReference type="SAM" id="MobiDB-lite"/>
    </source>
</evidence>
<dbReference type="EMBL" id="CAWUFR010000290">
    <property type="protein sequence ID" value="CAK6975251.1"/>
    <property type="molecule type" value="Genomic_DNA"/>
</dbReference>
<reference evidence="2 3" key="1">
    <citation type="submission" date="2024-01" db="EMBL/GenBank/DDBJ databases">
        <authorList>
            <person name="Alioto T."/>
            <person name="Alioto T."/>
            <person name="Gomez Garrido J."/>
        </authorList>
    </citation>
    <scope>NUCLEOTIDE SEQUENCE [LARGE SCALE GENOMIC DNA]</scope>
</reference>
<feature type="region of interest" description="Disordered" evidence="1">
    <location>
        <begin position="21"/>
        <end position="58"/>
    </location>
</feature>